<accession>A0AAD4UCC7</accession>
<dbReference type="EMBL" id="JAKZEL010000007">
    <property type="protein sequence ID" value="KAI4542017.1"/>
    <property type="molecule type" value="Genomic_DNA"/>
</dbReference>
<name>A0AAD4UCC7_OVIAM</name>
<keyword evidence="2" id="KW-1185">Reference proteome</keyword>
<dbReference type="AlphaFoldDB" id="A0AAD4UCC7"/>
<evidence type="ECO:0000313" key="1">
    <source>
        <dbReference type="EMBL" id="KAI4542017.1"/>
    </source>
</evidence>
<comment type="caution">
    <text evidence="1">The sequence shown here is derived from an EMBL/GenBank/DDBJ whole genome shotgun (WGS) entry which is preliminary data.</text>
</comment>
<protein>
    <submittedName>
        <fullName evidence="1">Uncharacterized protein</fullName>
    </submittedName>
</protein>
<sequence length="165" mass="18158">MLPPHAPAHLRRAHPPLSVRATFSSAHGALLQRAGPSVSSPHQGGDETDIHRFAFVHSEVATPAEHHLPSQVLTRLNTAAVKAEFEAKRSLHGGDLNNEFGGTLIHIFSCIIEFAYWNRLQKEEPKGKCRSSAFTLLQLSEEQSPNQSDWLVLISNDGKGEKGKR</sequence>
<organism evidence="1 2">
    <name type="scientific">Ovis ammon polii</name>
    <dbReference type="NCBI Taxonomy" id="230172"/>
    <lineage>
        <taxon>Eukaryota</taxon>
        <taxon>Metazoa</taxon>
        <taxon>Chordata</taxon>
        <taxon>Craniata</taxon>
        <taxon>Vertebrata</taxon>
        <taxon>Euteleostomi</taxon>
        <taxon>Mammalia</taxon>
        <taxon>Eutheria</taxon>
        <taxon>Laurasiatheria</taxon>
        <taxon>Artiodactyla</taxon>
        <taxon>Ruminantia</taxon>
        <taxon>Pecora</taxon>
        <taxon>Bovidae</taxon>
        <taxon>Caprinae</taxon>
        <taxon>Ovis</taxon>
    </lineage>
</organism>
<proteinExistence type="predicted"/>
<reference evidence="1" key="1">
    <citation type="submission" date="2022-03" db="EMBL/GenBank/DDBJ databases">
        <title>Genomic analyses of argali, domestic sheep and their hybrids provide insights into chromosomal evolution, heterosis and genetic basis of agronomic traits.</title>
        <authorList>
            <person name="Li M."/>
        </authorList>
    </citation>
    <scope>NUCLEOTIDE SEQUENCE</scope>
    <source>
        <strain evidence="1">CAU-MHL-2022a</strain>
        <tissue evidence="1">Skin</tissue>
    </source>
</reference>
<evidence type="ECO:0000313" key="2">
    <source>
        <dbReference type="Proteomes" id="UP001214576"/>
    </source>
</evidence>
<gene>
    <name evidence="1" type="ORF">MG293_007396</name>
</gene>
<dbReference type="Proteomes" id="UP001214576">
    <property type="component" value="Unassembled WGS sequence"/>
</dbReference>